<evidence type="ECO:0000259" key="9">
    <source>
        <dbReference type="PROSITE" id="PS50893"/>
    </source>
</evidence>
<dbReference type="Pfam" id="PF00664">
    <property type="entry name" value="ABC_membrane"/>
    <property type="match status" value="1"/>
</dbReference>
<evidence type="ECO:0000256" key="3">
    <source>
        <dbReference type="ARBA" id="ARBA00022741"/>
    </source>
</evidence>
<dbReference type="GO" id="GO:0005524">
    <property type="term" value="F:ATP binding"/>
    <property type="evidence" value="ECO:0007669"/>
    <property type="project" value="UniProtKB-KW"/>
</dbReference>
<dbReference type="InterPro" id="IPR027417">
    <property type="entry name" value="P-loop_NTPase"/>
</dbReference>
<feature type="coiled-coil region" evidence="7">
    <location>
        <begin position="214"/>
        <end position="241"/>
    </location>
</feature>
<keyword evidence="6 8" id="KW-0472">Membrane</keyword>
<feature type="domain" description="ABC transmembrane type-1" evidence="10">
    <location>
        <begin position="22"/>
        <end position="300"/>
    </location>
</feature>
<dbReference type="InterPro" id="IPR003593">
    <property type="entry name" value="AAA+_ATPase"/>
</dbReference>
<feature type="domain" description="ABC transporter" evidence="9">
    <location>
        <begin position="334"/>
        <end position="546"/>
    </location>
</feature>
<keyword evidence="12" id="KW-1185">Reference proteome</keyword>
<evidence type="ECO:0000256" key="7">
    <source>
        <dbReference type="SAM" id="Coils"/>
    </source>
</evidence>
<gene>
    <name evidence="11" type="ORF">SAMN02745116_00496</name>
</gene>
<dbReference type="Proteomes" id="UP000190328">
    <property type="component" value="Unassembled WGS sequence"/>
</dbReference>
<dbReference type="PROSITE" id="PS50929">
    <property type="entry name" value="ABC_TM1F"/>
    <property type="match status" value="1"/>
</dbReference>
<keyword evidence="7" id="KW-0175">Coiled coil</keyword>
<comment type="subcellular location">
    <subcellularLocation>
        <location evidence="1">Cell membrane</location>
        <topology evidence="1">Multi-pass membrane protein</topology>
    </subcellularLocation>
</comment>
<dbReference type="SUPFAM" id="SSF90123">
    <property type="entry name" value="ABC transporter transmembrane region"/>
    <property type="match status" value="1"/>
</dbReference>
<proteinExistence type="predicted"/>
<dbReference type="AlphaFoldDB" id="A0A1T4L1W0"/>
<organism evidence="11 12">
    <name type="scientific">Pilibacter termitis</name>
    <dbReference type="NCBI Taxonomy" id="263852"/>
    <lineage>
        <taxon>Bacteria</taxon>
        <taxon>Bacillati</taxon>
        <taxon>Bacillota</taxon>
        <taxon>Bacilli</taxon>
        <taxon>Lactobacillales</taxon>
        <taxon>Enterococcaceae</taxon>
        <taxon>Pilibacter</taxon>
    </lineage>
</organism>
<dbReference type="RefSeq" id="WP_078806459.1">
    <property type="nucleotide sequence ID" value="NZ_FUXI01000004.1"/>
</dbReference>
<feature type="transmembrane region" description="Helical" evidence="8">
    <location>
        <begin position="245"/>
        <end position="263"/>
    </location>
</feature>
<accession>A0A1T4L1W0</accession>
<evidence type="ECO:0000313" key="12">
    <source>
        <dbReference type="Proteomes" id="UP000190328"/>
    </source>
</evidence>
<dbReference type="PROSITE" id="PS50893">
    <property type="entry name" value="ABC_TRANSPORTER_2"/>
    <property type="match status" value="1"/>
</dbReference>
<evidence type="ECO:0000256" key="6">
    <source>
        <dbReference type="ARBA" id="ARBA00023136"/>
    </source>
</evidence>
<protein>
    <submittedName>
        <fullName evidence="11">ABC-type multidrug transport system, ATPase and permease component</fullName>
    </submittedName>
</protein>
<feature type="transmembrane region" description="Helical" evidence="8">
    <location>
        <begin position="275"/>
        <end position="299"/>
    </location>
</feature>
<dbReference type="GO" id="GO:0016887">
    <property type="term" value="F:ATP hydrolysis activity"/>
    <property type="evidence" value="ECO:0007669"/>
    <property type="project" value="InterPro"/>
</dbReference>
<dbReference type="EMBL" id="FUXI01000004">
    <property type="protein sequence ID" value="SJZ48704.1"/>
    <property type="molecule type" value="Genomic_DNA"/>
</dbReference>
<evidence type="ECO:0000259" key="10">
    <source>
        <dbReference type="PROSITE" id="PS50929"/>
    </source>
</evidence>
<keyword evidence="5 8" id="KW-1133">Transmembrane helix</keyword>
<evidence type="ECO:0000256" key="1">
    <source>
        <dbReference type="ARBA" id="ARBA00004651"/>
    </source>
</evidence>
<dbReference type="Pfam" id="PF00005">
    <property type="entry name" value="ABC_tran"/>
    <property type="match status" value="1"/>
</dbReference>
<dbReference type="OrthoDB" id="9762778at2"/>
<evidence type="ECO:0000256" key="8">
    <source>
        <dbReference type="SAM" id="Phobius"/>
    </source>
</evidence>
<evidence type="ECO:0000256" key="5">
    <source>
        <dbReference type="ARBA" id="ARBA00022989"/>
    </source>
</evidence>
<dbReference type="Gene3D" id="1.20.1560.10">
    <property type="entry name" value="ABC transporter type 1, transmembrane domain"/>
    <property type="match status" value="1"/>
</dbReference>
<keyword evidence="4" id="KW-0067">ATP-binding</keyword>
<dbReference type="GO" id="GO:0015421">
    <property type="term" value="F:ABC-type oligopeptide transporter activity"/>
    <property type="evidence" value="ECO:0007669"/>
    <property type="project" value="TreeGrafter"/>
</dbReference>
<feature type="transmembrane region" description="Helical" evidence="8">
    <location>
        <begin position="130"/>
        <end position="152"/>
    </location>
</feature>
<name>A0A1T4L1W0_9ENTE</name>
<dbReference type="InterPro" id="IPR036640">
    <property type="entry name" value="ABC1_TM_sf"/>
</dbReference>
<dbReference type="STRING" id="263852.SAMN02745116_00496"/>
<sequence length="546" mass="61431">MKEVAVLFWLLSFVRSLKLKMLLAVIFGVISNLSVVAISVSGAWYLFEIFHGTREFQFSDIFLLIGLGVLRGVARYCEQYLNHDIAFSLLAIIRSNIFRTLRKLGVARIAGKNSGDLITMITNDVEALEVFFAHTISPVLIASATVVITFIFLVKMSVTIALIVAFGQLIVGVLIPWRSYLQYKKIGEGYQENFAKVNQLIVEMMRSLRDIRQMRLQEKKINQLKQSSEKMNEQYKIKLAQQSQIQILSDGVFLLTTLFVLLANHFSQNSVQTTILTTIMSLSSFGPLFALSGLGNALLGTLASAKRLYQLSQEKPTVVFLEKETNEKIKLQNLQLHSLNFSFGETKTLQNLNLEVKKGEIIGIGGESGSGKSTLVKLLMRYWDVENGEILLNGQSITQLSERELHQLESVMAQSSFLFKGTIAENISLGLEASDEEIENAAKMAAIHQWIEELPEKYETRIGAGTREISEGERQRIGLARLFLHGGDFVLLDEPTSNLDYLNEQMILKTIKKLAQNKTVLLISHRETTLSICDRRYHLSEGRLRG</sequence>
<feature type="transmembrane region" description="Helical" evidence="8">
    <location>
        <begin position="158"/>
        <end position="177"/>
    </location>
</feature>
<dbReference type="InterPro" id="IPR003439">
    <property type="entry name" value="ABC_transporter-like_ATP-bd"/>
</dbReference>
<evidence type="ECO:0000313" key="11">
    <source>
        <dbReference type="EMBL" id="SJZ48704.1"/>
    </source>
</evidence>
<evidence type="ECO:0000256" key="4">
    <source>
        <dbReference type="ARBA" id="ARBA00022840"/>
    </source>
</evidence>
<dbReference type="PANTHER" id="PTHR43394">
    <property type="entry name" value="ATP-DEPENDENT PERMEASE MDL1, MITOCHONDRIAL"/>
    <property type="match status" value="1"/>
</dbReference>
<keyword evidence="3" id="KW-0547">Nucleotide-binding</keyword>
<feature type="transmembrane region" description="Helical" evidence="8">
    <location>
        <begin position="58"/>
        <end position="74"/>
    </location>
</feature>
<dbReference type="InterPro" id="IPR011527">
    <property type="entry name" value="ABC1_TM_dom"/>
</dbReference>
<evidence type="ECO:0000256" key="2">
    <source>
        <dbReference type="ARBA" id="ARBA00022692"/>
    </source>
</evidence>
<dbReference type="Gene3D" id="3.40.50.300">
    <property type="entry name" value="P-loop containing nucleotide triphosphate hydrolases"/>
    <property type="match status" value="1"/>
</dbReference>
<dbReference type="SMART" id="SM00382">
    <property type="entry name" value="AAA"/>
    <property type="match status" value="1"/>
</dbReference>
<dbReference type="SUPFAM" id="SSF52540">
    <property type="entry name" value="P-loop containing nucleoside triphosphate hydrolases"/>
    <property type="match status" value="1"/>
</dbReference>
<dbReference type="GO" id="GO:0005886">
    <property type="term" value="C:plasma membrane"/>
    <property type="evidence" value="ECO:0007669"/>
    <property type="project" value="UniProtKB-SubCell"/>
</dbReference>
<dbReference type="PANTHER" id="PTHR43394:SF1">
    <property type="entry name" value="ATP-BINDING CASSETTE SUB-FAMILY B MEMBER 10, MITOCHONDRIAL"/>
    <property type="match status" value="1"/>
</dbReference>
<keyword evidence="2 8" id="KW-0812">Transmembrane</keyword>
<reference evidence="11 12" key="1">
    <citation type="submission" date="2017-02" db="EMBL/GenBank/DDBJ databases">
        <authorList>
            <person name="Peterson S.W."/>
        </authorList>
    </citation>
    <scope>NUCLEOTIDE SEQUENCE [LARGE SCALE GENOMIC DNA]</scope>
    <source>
        <strain evidence="11 12">ATCC BAA-1030</strain>
    </source>
</reference>
<dbReference type="InterPro" id="IPR039421">
    <property type="entry name" value="Type_1_exporter"/>
</dbReference>
<feature type="transmembrane region" description="Helical" evidence="8">
    <location>
        <begin position="26"/>
        <end position="46"/>
    </location>
</feature>